<dbReference type="PATRIC" id="fig|496833.3.peg.345"/>
<evidence type="ECO:0000256" key="5">
    <source>
        <dbReference type="ARBA" id="ARBA00023136"/>
    </source>
</evidence>
<evidence type="ECO:0000256" key="1">
    <source>
        <dbReference type="ARBA" id="ARBA00004651"/>
    </source>
</evidence>
<dbReference type="HOGENOM" id="CLU_043038_0_0_14"/>
<feature type="transmembrane region" description="Helical" evidence="7">
    <location>
        <begin position="107"/>
        <end position="129"/>
    </location>
</feature>
<dbReference type="PANTHER" id="PTHR33545">
    <property type="entry name" value="UPF0750 MEMBRANE PROTEIN YITT-RELATED"/>
    <property type="match status" value="1"/>
</dbReference>
<gene>
    <name evidence="9" type="ordered locus">MBIO_0752</name>
</gene>
<feature type="transmembrane region" description="Helical" evidence="7">
    <location>
        <begin position="378"/>
        <end position="398"/>
    </location>
</feature>
<feature type="region of interest" description="Disordered" evidence="6">
    <location>
        <begin position="1"/>
        <end position="39"/>
    </location>
</feature>
<name>C4XFU5_MYCFP</name>
<dbReference type="KEGG" id="mfp:MBIO_0752"/>
<dbReference type="AlphaFoldDB" id="C4XFU5"/>
<dbReference type="InterPro" id="IPR019264">
    <property type="entry name" value="DUF2179"/>
</dbReference>
<evidence type="ECO:0000256" key="6">
    <source>
        <dbReference type="SAM" id="MobiDB-lite"/>
    </source>
</evidence>
<dbReference type="eggNOG" id="COG1284">
    <property type="taxonomic scope" value="Bacteria"/>
</dbReference>
<dbReference type="PANTHER" id="PTHR33545:SF5">
    <property type="entry name" value="UPF0750 MEMBRANE PROTEIN YITT"/>
    <property type="match status" value="1"/>
</dbReference>
<evidence type="ECO:0000313" key="9">
    <source>
        <dbReference type="EMBL" id="BAH70017.1"/>
    </source>
</evidence>
<dbReference type="InterPro" id="IPR015867">
    <property type="entry name" value="N-reg_PII/ATP_PRibTrfase_C"/>
</dbReference>
<feature type="transmembrane region" description="Helical" evidence="7">
    <location>
        <begin position="171"/>
        <end position="189"/>
    </location>
</feature>
<feature type="transmembrane region" description="Helical" evidence="7">
    <location>
        <begin position="316"/>
        <end position="335"/>
    </location>
</feature>
<evidence type="ECO:0000259" key="8">
    <source>
        <dbReference type="Pfam" id="PF10035"/>
    </source>
</evidence>
<evidence type="ECO:0000256" key="7">
    <source>
        <dbReference type="SAM" id="Phobius"/>
    </source>
</evidence>
<dbReference type="EMBL" id="AP009608">
    <property type="protein sequence ID" value="BAH70017.1"/>
    <property type="molecule type" value="Genomic_DNA"/>
</dbReference>
<keyword evidence="10" id="KW-1185">Reference proteome</keyword>
<feature type="domain" description="DUF2179" evidence="8">
    <location>
        <begin position="434"/>
        <end position="486"/>
    </location>
</feature>
<accession>C4XFU5</accession>
<evidence type="ECO:0000256" key="2">
    <source>
        <dbReference type="ARBA" id="ARBA00022475"/>
    </source>
</evidence>
<dbReference type="Gene3D" id="3.30.70.120">
    <property type="match status" value="1"/>
</dbReference>
<keyword evidence="2" id="KW-1003">Cell membrane</keyword>
<dbReference type="Pfam" id="PF10035">
    <property type="entry name" value="DUF2179"/>
    <property type="match status" value="1"/>
</dbReference>
<protein>
    <recommendedName>
        <fullName evidence="8">DUF2179 domain-containing protein</fullName>
    </recommendedName>
</protein>
<keyword evidence="3 7" id="KW-0812">Transmembrane</keyword>
<feature type="transmembrane region" description="Helical" evidence="7">
    <location>
        <begin position="267"/>
        <end position="295"/>
    </location>
</feature>
<dbReference type="InterPro" id="IPR051461">
    <property type="entry name" value="UPF0750_membrane"/>
</dbReference>
<keyword evidence="5 7" id="KW-0472">Membrane</keyword>
<dbReference type="Proteomes" id="UP000006810">
    <property type="component" value="Chromosome"/>
</dbReference>
<keyword evidence="4 7" id="KW-1133">Transmembrane helix</keyword>
<sequence>MIKRKEFMPNKSQNDEKLNQSSVEEHNVNEEHTQKQKDKEVMDEVNAFERDVLLNNGRVEDKHVEEHHEMNSIHLDDVVNKKNTQYKYTKMSNFVLKLSRFYAPMPLWKLGLITAGFAIVFGIVGVFFVKNPGIYNFGLAAFGQAISRLTNVLLRSNPNINDTIYNVIDHALFWILYLVLSIPIFIFGWKKVGKVFTILTLEFLVVSSLVSFGLGQIPGANSVYIIGNFSHSDIPEELRKAVADKYWQGKEQLWSLVPLQWNDGGNIIAQIIFSVAYGWMLAFFFAIIAIIGGSAGVTGIIGEYMAVVKQKNFGTINGYINLVIIIVSVVLGTYLPGSLLLNDINGFKADSVTWENTTVEKVEEILKSLKTLPWKPSLYFSPNFISTFICNIIFVMYLNKLFPRYKIVQVKIYSPHMSAIREAIISDNKTVNSFTITKGVGGYSGNNTKVLSSITLYNQVPRLIKKVRAVDQNSLITISNVASVDGKIYLPENKF</sequence>
<evidence type="ECO:0000256" key="3">
    <source>
        <dbReference type="ARBA" id="ARBA00022692"/>
    </source>
</evidence>
<evidence type="ECO:0000313" key="10">
    <source>
        <dbReference type="Proteomes" id="UP000006810"/>
    </source>
</evidence>
<dbReference type="GO" id="GO:0005886">
    <property type="term" value="C:plasma membrane"/>
    <property type="evidence" value="ECO:0007669"/>
    <property type="project" value="UniProtKB-SubCell"/>
</dbReference>
<reference evidence="9 10" key="1">
    <citation type="journal article" date="2009" name="Curr. Microbiol.">
        <title>Molecular cloning and expression of a novel cholinephosphotransferase involved in glycoglycerophospholipid biosynthesis of Mycoplasma fermentans.</title>
        <authorList>
            <person name="Ishida N."/>
            <person name="Irikura D."/>
            <person name="Matsuda K."/>
            <person name="Sato S."/>
            <person name="Asano K."/>
        </authorList>
    </citation>
    <scope>NUCLEOTIDE SEQUENCE [LARGE SCALE GENOMIC DNA]</scope>
    <source>
        <strain evidence="10">ATCC 19989 / NBRC 14854 / NCTC 10117 / PG18</strain>
    </source>
</reference>
<evidence type="ECO:0000256" key="4">
    <source>
        <dbReference type="ARBA" id="ARBA00022989"/>
    </source>
</evidence>
<organism evidence="9 10">
    <name type="scientific">Mycoplasmopsis fermentans (strain ATCC 19989 / NBRC 14854 / NCTC 10117 / PG18)</name>
    <name type="common">Mycoplasma fermentans</name>
    <dbReference type="NCBI Taxonomy" id="496833"/>
    <lineage>
        <taxon>Bacteria</taxon>
        <taxon>Bacillati</taxon>
        <taxon>Mycoplasmatota</taxon>
        <taxon>Mycoplasmoidales</taxon>
        <taxon>Metamycoplasmataceae</taxon>
        <taxon>Mycoplasmopsis</taxon>
    </lineage>
</organism>
<comment type="subcellular location">
    <subcellularLocation>
        <location evidence="1">Cell membrane</location>
        <topology evidence="1">Multi-pass membrane protein</topology>
    </subcellularLocation>
</comment>
<proteinExistence type="predicted"/>
<feature type="transmembrane region" description="Helical" evidence="7">
    <location>
        <begin position="196"/>
        <end position="214"/>
    </location>
</feature>